<reference evidence="2 3" key="1">
    <citation type="submission" date="2017-06" db="EMBL/GenBank/DDBJ databases">
        <title>Comparative genomic analysis of Ambrosia Fusariam Clade fungi.</title>
        <authorList>
            <person name="Stajich J.E."/>
            <person name="Carrillo J."/>
            <person name="Kijimoto T."/>
            <person name="Eskalen A."/>
            <person name="O'Donnell K."/>
            <person name="Kasson M."/>
        </authorList>
    </citation>
    <scope>NUCLEOTIDE SEQUENCE [LARGE SCALE GENOMIC DNA]</scope>
    <source>
        <strain evidence="2 3">NRRL62606</strain>
    </source>
</reference>
<evidence type="ECO:0000256" key="1">
    <source>
        <dbReference type="SAM" id="MobiDB-lite"/>
    </source>
</evidence>
<accession>A0A428R9Z1</accession>
<dbReference type="Proteomes" id="UP000287972">
    <property type="component" value="Unassembled WGS sequence"/>
</dbReference>
<feature type="region of interest" description="Disordered" evidence="1">
    <location>
        <begin position="45"/>
        <end position="98"/>
    </location>
</feature>
<keyword evidence="3" id="KW-1185">Reference proteome</keyword>
<name>A0A428R9Z1_9HYPO</name>
<dbReference type="EMBL" id="NKCL01000399">
    <property type="protein sequence ID" value="RSL74345.1"/>
    <property type="molecule type" value="Genomic_DNA"/>
</dbReference>
<feature type="region of interest" description="Disordered" evidence="1">
    <location>
        <begin position="1"/>
        <end position="23"/>
    </location>
</feature>
<proteinExistence type="predicted"/>
<sequence length="98" mass="10224">MILQVANKPGTRSIAGDVRPAEPHDAWEARVAEYSHDNLFARIYSRGEDQGSSSGGNDQAGADLDDLEAIMAASQPPADQGDAAQAEPPSTTVGSKSE</sequence>
<evidence type="ECO:0000313" key="2">
    <source>
        <dbReference type="EMBL" id="RSL74345.1"/>
    </source>
</evidence>
<dbReference type="AlphaFoldDB" id="A0A428R9Z1"/>
<gene>
    <name evidence="2" type="ORF">CEP51_011588</name>
</gene>
<comment type="caution">
    <text evidence="2">The sequence shown here is derived from an EMBL/GenBank/DDBJ whole genome shotgun (WGS) entry which is preliminary data.</text>
</comment>
<evidence type="ECO:0000313" key="3">
    <source>
        <dbReference type="Proteomes" id="UP000287972"/>
    </source>
</evidence>
<feature type="compositionally biased region" description="Low complexity" evidence="1">
    <location>
        <begin position="72"/>
        <end position="89"/>
    </location>
</feature>
<organism evidence="2 3">
    <name type="scientific">Fusarium floridanum</name>
    <dbReference type="NCBI Taxonomy" id="1325733"/>
    <lineage>
        <taxon>Eukaryota</taxon>
        <taxon>Fungi</taxon>
        <taxon>Dikarya</taxon>
        <taxon>Ascomycota</taxon>
        <taxon>Pezizomycotina</taxon>
        <taxon>Sordariomycetes</taxon>
        <taxon>Hypocreomycetidae</taxon>
        <taxon>Hypocreales</taxon>
        <taxon>Nectriaceae</taxon>
        <taxon>Fusarium</taxon>
        <taxon>Fusarium solani species complex</taxon>
    </lineage>
</organism>
<protein>
    <submittedName>
        <fullName evidence="2">Uncharacterized protein</fullName>
    </submittedName>
</protein>